<evidence type="ECO:0000313" key="2">
    <source>
        <dbReference type="EMBL" id="KAH7522731.1"/>
    </source>
</evidence>
<dbReference type="Pfam" id="PF22486">
    <property type="entry name" value="MATH_2"/>
    <property type="match status" value="4"/>
</dbReference>
<feature type="domain" description="MATH" evidence="1">
    <location>
        <begin position="440"/>
        <end position="567"/>
    </location>
</feature>
<dbReference type="SUPFAM" id="SSF49599">
    <property type="entry name" value="TRAF domain-like"/>
    <property type="match status" value="4"/>
</dbReference>
<dbReference type="Proteomes" id="UP000813462">
    <property type="component" value="Unassembled WGS sequence"/>
</dbReference>
<dbReference type="EMBL" id="JAEACU010000007">
    <property type="protein sequence ID" value="KAH7522731.1"/>
    <property type="molecule type" value="Genomic_DNA"/>
</dbReference>
<dbReference type="PROSITE" id="PS50144">
    <property type="entry name" value="MATH"/>
    <property type="match status" value="4"/>
</dbReference>
<accession>A0A978V5U8</accession>
<dbReference type="Gene3D" id="2.60.210.10">
    <property type="entry name" value="Apoptosis, Tumor Necrosis Factor Receptor Associated Protein 2, Chain A"/>
    <property type="match status" value="4"/>
</dbReference>
<feature type="domain" description="MATH" evidence="1">
    <location>
        <begin position="285"/>
        <end position="420"/>
    </location>
</feature>
<reference evidence="2" key="1">
    <citation type="journal article" date="2021" name="Front. Plant Sci.">
        <title>Chromosome-Scale Genome Assembly for Chinese Sour Jujube and Insights Into Its Genome Evolution and Domestication Signature.</title>
        <authorList>
            <person name="Shen L.-Y."/>
            <person name="Luo H."/>
            <person name="Wang X.-L."/>
            <person name="Wang X.-M."/>
            <person name="Qiu X.-J."/>
            <person name="Liu H."/>
            <person name="Zhou S.-S."/>
            <person name="Jia K.-H."/>
            <person name="Nie S."/>
            <person name="Bao Y.-T."/>
            <person name="Zhang R.-G."/>
            <person name="Yun Q.-Z."/>
            <person name="Chai Y.-H."/>
            <person name="Lu J.-Y."/>
            <person name="Li Y."/>
            <person name="Zhao S.-W."/>
            <person name="Mao J.-F."/>
            <person name="Jia S.-G."/>
            <person name="Mao Y.-M."/>
        </authorList>
    </citation>
    <scope>NUCLEOTIDE SEQUENCE</scope>
    <source>
        <strain evidence="2">AT0</strain>
        <tissue evidence="2">Leaf</tissue>
    </source>
</reference>
<dbReference type="PANTHER" id="PTHR46162:SF40">
    <property type="entry name" value="TRAF-LIKE FAMILY PROTEIN"/>
    <property type="match status" value="1"/>
</dbReference>
<name>A0A978V5U8_ZIZJJ</name>
<dbReference type="AlphaFoldDB" id="A0A978V5U8"/>
<sequence>MHTEILKYKRDFPPADYSLKVDSYTLLLESNTEKYDTNVFEVGGHKCRLSFYHNGDGKNKGSGYISLCLVIAETDTYAPGWKVNVNFKFFVYDQREDKYLTVQDASGAVRRFHETKKEWGIAQLLSLETFKNLAFGYLVNDSCVCGVEVFVINNTGNWESISLVKEPDNGTFTWKIENFSNLNEPHYYSEVFNVEGINWKLRVYPNGDSKGKDKSFSFCLTLEDWGSHPMKKAIYAEYNLRDFQAGAHPNLHQYDIVFTSHIIFHSKLFGLRYSDILKYKRDFPPADYSLKVDSYTLLSESKTEKYDTNVFEVGGYKWRLSFYPNGDKKNNGSGYISLYLVIAETDTYAPGWKVNVDFKFLVYDQREDKYLTVQDDNGAVRRFHAMKKEWGIAQLLPLQTFKNPAFGYLVNDSCVFGVEVLIISYTGNWESISLVKEPNNGAFTWKIENFSKLNELFYYSNVFNVEGINWKLRVYPKGDGKAKDTSFSFYLTLQDWGSRPMKKAVYAEYNLRVFNQLNDDEHVEKIGSNWFKHETGWGFRSFMSLRDLRDASKGFIVRDTLIVDIVFLVISVADVSSSKKPNIV</sequence>
<feature type="domain" description="MATH" evidence="1">
    <location>
        <begin position="14"/>
        <end position="149"/>
    </location>
</feature>
<dbReference type="InterPro" id="IPR008974">
    <property type="entry name" value="TRAF-like"/>
</dbReference>
<organism evidence="2 3">
    <name type="scientific">Ziziphus jujuba var. spinosa</name>
    <dbReference type="NCBI Taxonomy" id="714518"/>
    <lineage>
        <taxon>Eukaryota</taxon>
        <taxon>Viridiplantae</taxon>
        <taxon>Streptophyta</taxon>
        <taxon>Embryophyta</taxon>
        <taxon>Tracheophyta</taxon>
        <taxon>Spermatophyta</taxon>
        <taxon>Magnoliopsida</taxon>
        <taxon>eudicotyledons</taxon>
        <taxon>Gunneridae</taxon>
        <taxon>Pentapetalae</taxon>
        <taxon>rosids</taxon>
        <taxon>fabids</taxon>
        <taxon>Rosales</taxon>
        <taxon>Rhamnaceae</taxon>
        <taxon>Paliureae</taxon>
        <taxon>Ziziphus</taxon>
    </lineage>
</organism>
<evidence type="ECO:0000313" key="3">
    <source>
        <dbReference type="Proteomes" id="UP000813462"/>
    </source>
</evidence>
<evidence type="ECO:0000259" key="1">
    <source>
        <dbReference type="PROSITE" id="PS50144"/>
    </source>
</evidence>
<comment type="caution">
    <text evidence="2">The sequence shown here is derived from an EMBL/GenBank/DDBJ whole genome shotgun (WGS) entry which is preliminary data.</text>
</comment>
<dbReference type="InterPro" id="IPR002083">
    <property type="entry name" value="MATH/TRAF_dom"/>
</dbReference>
<dbReference type="SMART" id="SM00061">
    <property type="entry name" value="MATH"/>
    <property type="match status" value="4"/>
</dbReference>
<gene>
    <name evidence="2" type="ORF">FEM48_Zijuj07G0169600</name>
</gene>
<proteinExistence type="predicted"/>
<protein>
    <recommendedName>
        <fullName evidence="1">MATH domain-containing protein</fullName>
    </recommendedName>
</protein>
<dbReference type="PANTHER" id="PTHR46162">
    <property type="entry name" value="TRAF-LIKE FAMILY PROTEIN"/>
    <property type="match status" value="1"/>
</dbReference>
<dbReference type="CDD" id="cd00121">
    <property type="entry name" value="MATH"/>
    <property type="match status" value="4"/>
</dbReference>
<feature type="domain" description="MATH" evidence="1">
    <location>
        <begin position="169"/>
        <end position="283"/>
    </location>
</feature>